<evidence type="ECO:0000313" key="2">
    <source>
        <dbReference type="EMBL" id="SEL43242.1"/>
    </source>
</evidence>
<evidence type="ECO:0000256" key="1">
    <source>
        <dbReference type="SAM" id="MobiDB-lite"/>
    </source>
</evidence>
<protein>
    <submittedName>
        <fullName evidence="2">Uncharacterized protein</fullName>
    </submittedName>
</protein>
<dbReference type="Proteomes" id="UP000199283">
    <property type="component" value="Unassembled WGS sequence"/>
</dbReference>
<keyword evidence="3" id="KW-1185">Reference proteome</keyword>
<reference evidence="2 3" key="1">
    <citation type="submission" date="2016-10" db="EMBL/GenBank/DDBJ databases">
        <authorList>
            <person name="de Groot N.N."/>
        </authorList>
    </citation>
    <scope>NUCLEOTIDE SEQUENCE [LARGE SCALE GENOMIC DNA]</scope>
    <source>
        <strain evidence="2 3">DSM 14858</strain>
    </source>
</reference>
<feature type="region of interest" description="Disordered" evidence="1">
    <location>
        <begin position="43"/>
        <end position="62"/>
    </location>
</feature>
<name>A0A1H7Q5I2_9RHOB</name>
<dbReference type="AlphaFoldDB" id="A0A1H7Q5I2"/>
<dbReference type="EMBL" id="FNZQ01000005">
    <property type="protein sequence ID" value="SEL43242.1"/>
    <property type="molecule type" value="Genomic_DNA"/>
</dbReference>
<dbReference type="STRING" id="188906.SAMN04488526_2660"/>
<organism evidence="2 3">
    <name type="scientific">Jannaschia helgolandensis</name>
    <dbReference type="NCBI Taxonomy" id="188906"/>
    <lineage>
        <taxon>Bacteria</taxon>
        <taxon>Pseudomonadati</taxon>
        <taxon>Pseudomonadota</taxon>
        <taxon>Alphaproteobacteria</taxon>
        <taxon>Rhodobacterales</taxon>
        <taxon>Roseobacteraceae</taxon>
        <taxon>Jannaschia</taxon>
    </lineage>
</organism>
<sequence length="85" mass="9588">MPERLATCCYCGRRTALRHRDHALACGSCGAPLTQMKRLRPAQAGAVARHAPTKVARPIKKRRKPKSFMSKLLEEIIDEIEDIFD</sequence>
<accession>A0A1H7Q5I2</accession>
<evidence type="ECO:0000313" key="3">
    <source>
        <dbReference type="Proteomes" id="UP000199283"/>
    </source>
</evidence>
<gene>
    <name evidence="2" type="ORF">SAMN04488526_2660</name>
</gene>
<proteinExistence type="predicted"/>